<keyword evidence="4" id="KW-1185">Reference proteome</keyword>
<gene>
    <name evidence="3" type="ORF">ACFQMG_03455</name>
</gene>
<dbReference type="EMBL" id="JBHTAJ010000005">
    <property type="protein sequence ID" value="MFC7178619.1"/>
    <property type="molecule type" value="Genomic_DNA"/>
</dbReference>
<evidence type="ECO:0000259" key="2">
    <source>
        <dbReference type="Pfam" id="PF03795"/>
    </source>
</evidence>
<feature type="domain" description="YCII-related" evidence="2">
    <location>
        <begin position="3"/>
        <end position="115"/>
    </location>
</feature>
<reference evidence="4" key="1">
    <citation type="journal article" date="2019" name="Int. J. Syst. Evol. Microbiol.">
        <title>The Global Catalogue of Microorganisms (GCM) 10K type strain sequencing project: providing services to taxonomists for standard genome sequencing and annotation.</title>
        <authorList>
            <consortium name="The Broad Institute Genomics Platform"/>
            <consortium name="The Broad Institute Genome Sequencing Center for Infectious Disease"/>
            <person name="Wu L."/>
            <person name="Ma J."/>
        </authorList>
    </citation>
    <scope>NUCLEOTIDE SEQUENCE [LARGE SCALE GENOMIC DNA]</scope>
    <source>
        <strain evidence="4">CGMCC 1.12859</strain>
    </source>
</reference>
<dbReference type="Gene3D" id="3.30.70.1060">
    <property type="entry name" value="Dimeric alpha+beta barrel"/>
    <property type="match status" value="1"/>
</dbReference>
<comment type="caution">
    <text evidence="3">The sequence shown here is derived from an EMBL/GenBank/DDBJ whole genome shotgun (WGS) entry which is preliminary data.</text>
</comment>
<evidence type="ECO:0000313" key="4">
    <source>
        <dbReference type="Proteomes" id="UP001596435"/>
    </source>
</evidence>
<evidence type="ECO:0000313" key="3">
    <source>
        <dbReference type="EMBL" id="MFC7178619.1"/>
    </source>
</evidence>
<proteinExistence type="inferred from homology"/>
<evidence type="ECO:0000256" key="1">
    <source>
        <dbReference type="ARBA" id="ARBA00007689"/>
    </source>
</evidence>
<dbReference type="InterPro" id="IPR011008">
    <property type="entry name" value="Dimeric_a/b-barrel"/>
</dbReference>
<sequence>MAQYLLLIYREDAAVAAATPEKTQQVLKEHMAFQDRHAAAVLGANALHNTDTATSVRADGSGGFAVTDGPFAETKEALGGYYLVEAVDLDEAIALAKDLPDDFGGGIEVRPVRVFD</sequence>
<comment type="similarity">
    <text evidence="1">Belongs to the YciI family.</text>
</comment>
<organism evidence="3 4">
    <name type="scientific">Kitasatospora paranensis</name>
    <dbReference type="NCBI Taxonomy" id="258053"/>
    <lineage>
        <taxon>Bacteria</taxon>
        <taxon>Bacillati</taxon>
        <taxon>Actinomycetota</taxon>
        <taxon>Actinomycetes</taxon>
        <taxon>Kitasatosporales</taxon>
        <taxon>Streptomycetaceae</taxon>
        <taxon>Kitasatospora</taxon>
    </lineage>
</organism>
<dbReference type="InterPro" id="IPR005545">
    <property type="entry name" value="YCII"/>
</dbReference>
<dbReference type="PANTHER" id="PTHR35174">
    <property type="entry name" value="BLL7171 PROTEIN-RELATED"/>
    <property type="match status" value="1"/>
</dbReference>
<dbReference type="Pfam" id="PF03795">
    <property type="entry name" value="YCII"/>
    <property type="match status" value="1"/>
</dbReference>
<protein>
    <submittedName>
        <fullName evidence="3">YciI family protein</fullName>
    </submittedName>
</protein>
<dbReference type="PANTHER" id="PTHR35174:SF3">
    <property type="entry name" value="BLL7171 PROTEIN"/>
    <property type="match status" value="1"/>
</dbReference>
<name>A0ABW2FR49_9ACTN</name>
<dbReference type="SUPFAM" id="SSF54909">
    <property type="entry name" value="Dimeric alpha+beta barrel"/>
    <property type="match status" value="1"/>
</dbReference>
<accession>A0ABW2FR49</accession>
<dbReference type="Proteomes" id="UP001596435">
    <property type="component" value="Unassembled WGS sequence"/>
</dbReference>
<dbReference type="RefSeq" id="WP_345709327.1">
    <property type="nucleotide sequence ID" value="NZ_BAABKV010000001.1"/>
</dbReference>